<organism evidence="2 3">
    <name type="scientific">Corallococcus sicarius</name>
    <dbReference type="NCBI Taxonomy" id="2316726"/>
    <lineage>
        <taxon>Bacteria</taxon>
        <taxon>Pseudomonadati</taxon>
        <taxon>Myxococcota</taxon>
        <taxon>Myxococcia</taxon>
        <taxon>Myxococcales</taxon>
        <taxon>Cystobacterineae</taxon>
        <taxon>Myxococcaceae</taxon>
        <taxon>Corallococcus</taxon>
    </lineage>
</organism>
<dbReference type="RefSeq" id="WP_120625206.1">
    <property type="nucleotide sequence ID" value="NZ_RAWG01000052.1"/>
</dbReference>
<dbReference type="AlphaFoldDB" id="A0A3A8NW05"/>
<sequence length="954" mass="105466">MSTPSGQVSAFLELKLLSALNDKKLVVWLDAESTYTGFVDELRKRAQAKQFPVPVLAFRGSFLELMLALEHEGSTIDKPLLLVHLPGYNNLPAQQSPNSVRGTPLLELYESAHPFQQNLASLVSVAANGRRPLPDIEAFIAAPGLSLAAADAWLAQTGDPAVDTHVEWISHLSAPELLNQLTGMAAENLQNVEPALRARAEMLFGTDEQWFKFIPDLTEAVVAWLLCVEFVHDLRRLPRHPDLARLHALPEQTVQRCQKEAVRLRQQQPERYRTWALGVELWLRDKEDTEPKDLGRIDTFQFEALTIYRGAVQALAAGDYPQALHWFEAHEASQGFWVQQEQPRRWAWTLVGDAARLGVTLLGAQHSLEHATGLEEAIQRYVEIAAPVDLAHRHFEQRHAALYGPLLPELTALDLAFEQLRFAWADWADRLAKDFARICREHGALPSTDFQQRSIFDQTVLPLLVPGAKVALFVLDALRFEMALELRDELLGSGVQVDLRARLAELPTITAVGMNALAPVDRDGRLSPILKEGRITGFRTGEAMVTRPDDRVKAMGARAAGKPPLTIPLAEVGQTSVAKLKHRVSQAQLVVIHGIELDQAGESGFGVRVFGDILRDIVAARHQLELAGVQQFIFTSDHGFLLQRGVRAHGFDSRGQADRRYVFSTTERTDAGHLCVPLASLHYDAPGFLVFREDTAEYDVGRTPGSFTHGGNSLQERVIPVLHVSRKRAAADTGRRFSLECEPASAALGVQRLRVRVSPARESGQAPLDFASAQPMDVAMRVPGRPDIQLVVKDVIGPDAVAQAAGLRLRPGTSDWTEVYFVLEGPVNERLSVELVLASDQTVTASPPTAYPVSYVPTSRKEPDVTATPSPKVPPAQPPQALEHWGEKLGDADAGKVFDHLQQFGSLNEGELVQLLGHPRKARAFAARFDSFRDKLTFEVQVLMTSEGKRYQRV</sequence>
<proteinExistence type="predicted"/>
<keyword evidence="3" id="KW-1185">Reference proteome</keyword>
<protein>
    <submittedName>
        <fullName evidence="2">BREX-6 system phosphatase PglZ</fullName>
    </submittedName>
</protein>
<dbReference type="OrthoDB" id="9769734at2"/>
<accession>A0A3A8NW05</accession>
<evidence type="ECO:0000256" key="1">
    <source>
        <dbReference type="SAM" id="MobiDB-lite"/>
    </source>
</evidence>
<dbReference type="Pfam" id="PF08665">
    <property type="entry name" value="PglZ"/>
    <property type="match status" value="1"/>
</dbReference>
<dbReference type="EMBL" id="RAWG01000052">
    <property type="protein sequence ID" value="RKH44282.1"/>
    <property type="molecule type" value="Genomic_DNA"/>
</dbReference>
<comment type="caution">
    <text evidence="2">The sequence shown here is derived from an EMBL/GenBank/DDBJ whole genome shotgun (WGS) entry which is preliminary data.</text>
</comment>
<reference evidence="3" key="1">
    <citation type="submission" date="2018-09" db="EMBL/GenBank/DDBJ databases">
        <authorList>
            <person name="Livingstone P.G."/>
            <person name="Whitworth D.E."/>
        </authorList>
    </citation>
    <scope>NUCLEOTIDE SEQUENCE [LARGE SCALE GENOMIC DNA]</scope>
    <source>
        <strain evidence="3">CA040B</strain>
    </source>
</reference>
<dbReference type="NCBIfam" id="NF033443">
    <property type="entry name" value="BREX_PglZ_6"/>
    <property type="match status" value="1"/>
</dbReference>
<feature type="region of interest" description="Disordered" evidence="1">
    <location>
        <begin position="854"/>
        <end position="879"/>
    </location>
</feature>
<dbReference type="Proteomes" id="UP000273405">
    <property type="component" value="Unassembled WGS sequence"/>
</dbReference>
<name>A0A3A8NW05_9BACT</name>
<evidence type="ECO:0000313" key="3">
    <source>
        <dbReference type="Proteomes" id="UP000273405"/>
    </source>
</evidence>
<evidence type="ECO:0000313" key="2">
    <source>
        <dbReference type="EMBL" id="RKH44282.1"/>
    </source>
</evidence>
<gene>
    <name evidence="2" type="primary">pglZ</name>
    <name evidence="2" type="ORF">D7X12_10910</name>
</gene>